<dbReference type="AlphaFoldDB" id="W2SFX9"/>
<name>W2SFX9_CYPE1</name>
<organism evidence="1 2">
    <name type="scientific">Cyphellophora europaea (strain CBS 101466)</name>
    <name type="common">Phialophora europaea</name>
    <dbReference type="NCBI Taxonomy" id="1220924"/>
    <lineage>
        <taxon>Eukaryota</taxon>
        <taxon>Fungi</taxon>
        <taxon>Dikarya</taxon>
        <taxon>Ascomycota</taxon>
        <taxon>Pezizomycotina</taxon>
        <taxon>Eurotiomycetes</taxon>
        <taxon>Chaetothyriomycetidae</taxon>
        <taxon>Chaetothyriales</taxon>
        <taxon>Cyphellophoraceae</taxon>
        <taxon>Cyphellophora</taxon>
    </lineage>
</organism>
<evidence type="ECO:0000313" key="2">
    <source>
        <dbReference type="Proteomes" id="UP000030752"/>
    </source>
</evidence>
<reference evidence="1 2" key="1">
    <citation type="submission" date="2013-03" db="EMBL/GenBank/DDBJ databases">
        <title>The Genome Sequence of Phialophora europaea CBS 101466.</title>
        <authorList>
            <consortium name="The Broad Institute Genomics Platform"/>
            <person name="Cuomo C."/>
            <person name="de Hoog S."/>
            <person name="Gorbushina A."/>
            <person name="Walker B."/>
            <person name="Young S.K."/>
            <person name="Zeng Q."/>
            <person name="Gargeya S."/>
            <person name="Fitzgerald M."/>
            <person name="Haas B."/>
            <person name="Abouelleil A."/>
            <person name="Allen A.W."/>
            <person name="Alvarado L."/>
            <person name="Arachchi H.M."/>
            <person name="Berlin A.M."/>
            <person name="Chapman S.B."/>
            <person name="Gainer-Dewar J."/>
            <person name="Goldberg J."/>
            <person name="Griggs A."/>
            <person name="Gujja S."/>
            <person name="Hansen M."/>
            <person name="Howarth C."/>
            <person name="Imamovic A."/>
            <person name="Ireland A."/>
            <person name="Larimer J."/>
            <person name="McCowan C."/>
            <person name="Murphy C."/>
            <person name="Pearson M."/>
            <person name="Poon T.W."/>
            <person name="Priest M."/>
            <person name="Roberts A."/>
            <person name="Saif S."/>
            <person name="Shea T."/>
            <person name="Sisk P."/>
            <person name="Sykes S."/>
            <person name="Wortman J."/>
            <person name="Nusbaum C."/>
            <person name="Birren B."/>
        </authorList>
    </citation>
    <scope>NUCLEOTIDE SEQUENCE [LARGE SCALE GENOMIC DNA]</scope>
    <source>
        <strain evidence="1 2">CBS 101466</strain>
    </source>
</reference>
<dbReference type="STRING" id="1220924.W2SFX9"/>
<accession>W2SFX9</accession>
<dbReference type="EMBL" id="KB822711">
    <property type="protein sequence ID" value="ETN46799.1"/>
    <property type="molecule type" value="Genomic_DNA"/>
</dbReference>
<dbReference type="InParanoid" id="W2SFX9"/>
<dbReference type="eggNOG" id="ENOG502SKB7">
    <property type="taxonomic scope" value="Eukaryota"/>
</dbReference>
<dbReference type="RefSeq" id="XP_008711511.1">
    <property type="nucleotide sequence ID" value="XM_008713289.1"/>
</dbReference>
<dbReference type="VEuPathDB" id="FungiDB:HMPREF1541_00988"/>
<dbReference type="OrthoDB" id="5327538at2759"/>
<gene>
    <name evidence="1" type="ORF">HMPREF1541_00988</name>
</gene>
<dbReference type="Proteomes" id="UP000030752">
    <property type="component" value="Unassembled WGS sequence"/>
</dbReference>
<proteinExistence type="predicted"/>
<sequence>MTSDAFVRFWRTDLTRECFLSFAGQDELKNLRFTCRELGQNVAPKLFRHLTIHFSANTFSRHSRMVALERMGHHVKKLAFVMPHSHTTFLPPLMTPDTLEELTFIYEPHTSNSRPVSASSTSSGSKYGSWEIDDLLIKHYPPVFHAATNIPAFVRAFSALTSLRKLEIQCPGQDHGQRYRRDAVDFALISLRVAVEQANPCALDTLVLNPIHPGAAFSLRPQASYGSSPSSTRVWRRIKTMKIGMDSFTFGLHLPSDHLKILHTYLQAFPAMEHFDFEWLGDQGPCPLSLDAEPCTSRPSSLDSVNACPNSCTLPSCKPIRYRRLRTMHLRNATLDAEQAATFVKLHRKVLHEFNFDECSLRSGTWDEALAPLSRIAGNDKGKKQREEVMDVPLVLSPIEDKAEVECVLTKLWDDEHAAPSRGLQTLRKFGQRTKKMLPAHVKRLLQTARLGLQI</sequence>
<dbReference type="HOGENOM" id="CLU_009555_1_0_1"/>
<protein>
    <submittedName>
        <fullName evidence="1">Uncharacterized protein</fullName>
    </submittedName>
</protein>
<dbReference type="GeneID" id="19968327"/>
<keyword evidence="2" id="KW-1185">Reference proteome</keyword>
<evidence type="ECO:0000313" key="1">
    <source>
        <dbReference type="EMBL" id="ETN46799.1"/>
    </source>
</evidence>